<evidence type="ECO:0000256" key="2">
    <source>
        <dbReference type="ARBA" id="ARBA00022547"/>
    </source>
</evidence>
<dbReference type="InterPro" id="IPR008688">
    <property type="entry name" value="ATP_synth_Bsub_B/MI25"/>
</dbReference>
<evidence type="ECO:0000256" key="6">
    <source>
        <dbReference type="ARBA" id="ARBA00023128"/>
    </source>
</evidence>
<comment type="caution">
    <text evidence="9">The sequence shown here is derived from an EMBL/GenBank/DDBJ whole genome shotgun (WGS) entry which is preliminary data.</text>
</comment>
<comment type="subcellular location">
    <subcellularLocation>
        <location evidence="8">Mitochondrion</location>
    </subcellularLocation>
    <subcellularLocation>
        <location evidence="8">Mitochondrion inner membrane</location>
    </subcellularLocation>
</comment>
<evidence type="ECO:0000256" key="8">
    <source>
        <dbReference type="RuleBase" id="RU368017"/>
    </source>
</evidence>
<accession>A0ABR1G247</accession>
<evidence type="ECO:0000256" key="3">
    <source>
        <dbReference type="ARBA" id="ARBA00022781"/>
    </source>
</evidence>
<evidence type="ECO:0000256" key="7">
    <source>
        <dbReference type="ARBA" id="ARBA00023136"/>
    </source>
</evidence>
<evidence type="ECO:0000313" key="10">
    <source>
        <dbReference type="Proteomes" id="UP001363151"/>
    </source>
</evidence>
<dbReference type="PANTHER" id="PTHR12733">
    <property type="entry name" value="MITOCHONDRIAL ATP SYNTHASE B CHAIN"/>
    <property type="match status" value="1"/>
</dbReference>
<sequence>MLAARAARTLAARGAVVARPQVRSMGVLKDLGLDNVPWQYQVPVGIFLAIPIIENKVLMLSEEMQLVGCFAMFCGVAYKLGNEAVADMLDAKASAIIAQHNALEDEAIAGIKEVVDAHASRVALLGELKAISAAQAEALALLKTAKTMELQHSVRDSIVKKLDTLVAKDEQTTALIQAKLVADASAAVSSQFGDAAVKAKALEEAIGAIGGGAAPKVVNGLFADYFKSTGASAKSKSGSEVALSAEAVAELNDELAALAKRDGYEGAVAPMPAKIAV</sequence>
<comment type="function">
    <text evidence="8">Subunit b, of the mitochondrial membrane ATP synthase complex (F(1)F(0) ATP synthase or Complex V) that produces ATP from ADP in the presence of a proton gradient across the membrane which is generated by electron transport complexes of the respiratory chain. ATP synthase complex consist of a soluble F(1) head domain - the catalytic core - and a membrane F(1) domain - the membrane proton channel. These two domains are linked by a central stalk rotating inside the F(1) region and a stationary peripheral stalk. During catalysis, ATP synthesis in the catalytic domain of F(1) is coupled via a rotary mechanism of the central stalk subunits to proton translocation. In vivo, can only synthesize ATP although its ATP hydrolase activity can be activated artificially in vitro. Part of the complex F(0) domain. Part of the complex F(0) domain and the peripheric stalk, which acts as a stator to hold the catalytic alpha(3)beta(3) subcomplex and subunit a/ATP6 static relative to the rotary elements.</text>
</comment>
<keyword evidence="1 8" id="KW-0813">Transport</keyword>
<keyword evidence="5 8" id="KW-0406">Ion transport</keyword>
<dbReference type="Pfam" id="PF05405">
    <property type="entry name" value="Mt_ATP-synt_B"/>
    <property type="match status" value="1"/>
</dbReference>
<gene>
    <name evidence="9" type="ORF">SO694_00017341</name>
</gene>
<reference evidence="9 10" key="1">
    <citation type="submission" date="2024-03" db="EMBL/GenBank/DDBJ databases">
        <title>Aureococcus anophagefferens CCMP1851 and Kratosvirus quantuckense: Draft genome of a second virus-susceptible host strain in the model system.</title>
        <authorList>
            <person name="Chase E."/>
            <person name="Truchon A.R."/>
            <person name="Schepens W."/>
            <person name="Wilhelm S.W."/>
        </authorList>
    </citation>
    <scope>NUCLEOTIDE SEQUENCE [LARGE SCALE GENOMIC DNA]</scope>
    <source>
        <strain evidence="9 10">CCMP1851</strain>
    </source>
</reference>
<keyword evidence="10" id="KW-1185">Reference proteome</keyword>
<keyword evidence="2 8" id="KW-0138">CF(0)</keyword>
<keyword evidence="7 8" id="KW-0472">Membrane</keyword>
<name>A0ABR1G247_AURAN</name>
<proteinExistence type="inferred from homology"/>
<dbReference type="PANTHER" id="PTHR12733:SF3">
    <property type="entry name" value="ATP SYNTHASE F(0) COMPLEX SUBUNIT B1, MITOCHONDRIAL"/>
    <property type="match status" value="1"/>
</dbReference>
<evidence type="ECO:0000256" key="1">
    <source>
        <dbReference type="ARBA" id="ARBA00022448"/>
    </source>
</evidence>
<keyword evidence="6 8" id="KW-0496">Mitochondrion</keyword>
<keyword evidence="4 8" id="KW-0999">Mitochondrion inner membrane</keyword>
<organism evidence="9 10">
    <name type="scientific">Aureococcus anophagefferens</name>
    <name type="common">Harmful bloom alga</name>
    <dbReference type="NCBI Taxonomy" id="44056"/>
    <lineage>
        <taxon>Eukaryota</taxon>
        <taxon>Sar</taxon>
        <taxon>Stramenopiles</taxon>
        <taxon>Ochrophyta</taxon>
        <taxon>Pelagophyceae</taxon>
        <taxon>Pelagomonadales</taxon>
        <taxon>Pelagomonadaceae</taxon>
        <taxon>Aureococcus</taxon>
    </lineage>
</organism>
<dbReference type="EMBL" id="JBBJCI010000142">
    <property type="protein sequence ID" value="KAK7242532.1"/>
    <property type="molecule type" value="Genomic_DNA"/>
</dbReference>
<dbReference type="Proteomes" id="UP001363151">
    <property type="component" value="Unassembled WGS sequence"/>
</dbReference>
<evidence type="ECO:0000256" key="5">
    <source>
        <dbReference type="ARBA" id="ARBA00023065"/>
    </source>
</evidence>
<evidence type="ECO:0000256" key="4">
    <source>
        <dbReference type="ARBA" id="ARBA00022792"/>
    </source>
</evidence>
<protein>
    <recommendedName>
        <fullName evidence="8">ATP synthase subunit b</fullName>
    </recommendedName>
</protein>
<keyword evidence="3 8" id="KW-0375">Hydrogen ion transport</keyword>
<evidence type="ECO:0000313" key="9">
    <source>
        <dbReference type="EMBL" id="KAK7242532.1"/>
    </source>
</evidence>
<comment type="similarity">
    <text evidence="8">Belongs to the eukaryotic ATPase B chain family.</text>
</comment>
<dbReference type="InterPro" id="IPR013837">
    <property type="entry name" value="ATP_synth_F0_suB"/>
</dbReference>
<dbReference type="SUPFAM" id="SSF161060">
    <property type="entry name" value="ATP synthase B chain-like"/>
    <property type="match status" value="1"/>
</dbReference>
<comment type="subunit">
    <text evidence="8">F-type ATPases have 2 components, CF(1) - the catalytic core - and CF(0) - the membrane proton channel. CF(1) and CF(0) have multiple subunits.</text>
</comment>